<dbReference type="Proteomes" id="UP000820818">
    <property type="component" value="Linkage Group LG4"/>
</dbReference>
<dbReference type="InterPro" id="IPR040564">
    <property type="entry name" value="CxC3-like"/>
</dbReference>
<evidence type="ECO:0000259" key="1">
    <source>
        <dbReference type="Pfam" id="PF18804"/>
    </source>
</evidence>
<organism evidence="2 3">
    <name type="scientific">Daphnia sinensis</name>
    <dbReference type="NCBI Taxonomy" id="1820382"/>
    <lineage>
        <taxon>Eukaryota</taxon>
        <taxon>Metazoa</taxon>
        <taxon>Ecdysozoa</taxon>
        <taxon>Arthropoda</taxon>
        <taxon>Crustacea</taxon>
        <taxon>Branchiopoda</taxon>
        <taxon>Diplostraca</taxon>
        <taxon>Cladocera</taxon>
        <taxon>Anomopoda</taxon>
        <taxon>Daphniidae</taxon>
        <taxon>Daphnia</taxon>
        <taxon>Daphnia similis group</taxon>
    </lineage>
</organism>
<reference evidence="2 3" key="1">
    <citation type="submission" date="2022-05" db="EMBL/GenBank/DDBJ databases">
        <title>A multi-omics perspective on studying reproductive biology in Daphnia sinensis.</title>
        <authorList>
            <person name="Jia J."/>
        </authorList>
    </citation>
    <scope>NUCLEOTIDE SEQUENCE [LARGE SCALE GENOMIC DNA]</scope>
    <source>
        <strain evidence="2 3">WSL</strain>
    </source>
</reference>
<gene>
    <name evidence="2" type="ORF">GHT06_014169</name>
</gene>
<dbReference type="PANTHER" id="PTHR33104">
    <property type="entry name" value="SI:DKEY-29D5.2"/>
    <property type="match status" value="1"/>
</dbReference>
<keyword evidence="3" id="KW-1185">Reference proteome</keyword>
<proteinExistence type="predicted"/>
<evidence type="ECO:0000313" key="2">
    <source>
        <dbReference type="EMBL" id="KAI9560158.1"/>
    </source>
</evidence>
<dbReference type="AlphaFoldDB" id="A0AAD5PVZ3"/>
<feature type="domain" description="CxC3 like cysteine cluster" evidence="1">
    <location>
        <begin position="94"/>
        <end position="206"/>
    </location>
</feature>
<evidence type="ECO:0000313" key="3">
    <source>
        <dbReference type="Proteomes" id="UP000820818"/>
    </source>
</evidence>
<name>A0AAD5PVZ3_9CRUS</name>
<sequence>MSEIHQDWASVKQNFLEAFVSSQHFVASWCADCQDPVLQHYICCSSCRKKRCEKCDQHFHKSEPFHLRTMYNEDTYRILKPEEFISCGDVVTRDIPVPCFSASFDCKKCKCLTAYTVTAGKKRVVIITKDGRFDLHFPQFNCVECGEQQFANEADFVVSGWWPSLAKIGSYFVSTSLLEMWRHLKHQTPGTSERKFVQTLSEISKMSHRCATIDRKLFGMASRQYDHLNFLLNTEINGQELFKCLACGKCPLAMHADGNMKLYRWMSALGVDLPSLFGDVGIVDTIKFLEFATKINSAKNPSKKAYRRNDSIP</sequence>
<dbReference type="EMBL" id="WJBH02000004">
    <property type="protein sequence ID" value="KAI9560158.1"/>
    <property type="molecule type" value="Genomic_DNA"/>
</dbReference>
<protein>
    <recommendedName>
        <fullName evidence="1">CxC3 like cysteine cluster domain-containing protein</fullName>
    </recommendedName>
</protein>
<dbReference type="Pfam" id="PF18804">
    <property type="entry name" value="CxC3"/>
    <property type="match status" value="1"/>
</dbReference>
<accession>A0AAD5PVZ3</accession>
<dbReference type="PANTHER" id="PTHR33104:SF2">
    <property type="entry name" value="CXC3 LIKE CYSTEINE CLUSTER DOMAIN-CONTAINING PROTEIN"/>
    <property type="match status" value="1"/>
</dbReference>
<comment type="caution">
    <text evidence="2">The sequence shown here is derived from an EMBL/GenBank/DDBJ whole genome shotgun (WGS) entry which is preliminary data.</text>
</comment>